<comment type="caution">
    <text evidence="16">The sequence shown here is derived from an EMBL/GenBank/DDBJ whole genome shotgun (WGS) entry which is preliminary data.</text>
</comment>
<dbReference type="RefSeq" id="WP_273189644.1">
    <property type="nucleotide sequence ID" value="NZ_DYUZ01000017.1"/>
</dbReference>
<dbReference type="Pfam" id="PF00512">
    <property type="entry name" value="HisKA"/>
    <property type="match status" value="1"/>
</dbReference>
<evidence type="ECO:0000256" key="12">
    <source>
        <dbReference type="ARBA" id="ARBA00023012"/>
    </source>
</evidence>
<dbReference type="AlphaFoldDB" id="A0A921IW24"/>
<evidence type="ECO:0000256" key="11">
    <source>
        <dbReference type="ARBA" id="ARBA00022989"/>
    </source>
</evidence>
<dbReference type="PROSITE" id="PS50109">
    <property type="entry name" value="HIS_KIN"/>
    <property type="match status" value="1"/>
</dbReference>
<dbReference type="Gene3D" id="3.30.565.10">
    <property type="entry name" value="Histidine kinase-like ATPase, C-terminal domain"/>
    <property type="match status" value="1"/>
</dbReference>
<dbReference type="Pfam" id="PF00672">
    <property type="entry name" value="HAMP"/>
    <property type="match status" value="1"/>
</dbReference>
<dbReference type="Gene3D" id="6.10.340.10">
    <property type="match status" value="1"/>
</dbReference>
<evidence type="ECO:0000256" key="2">
    <source>
        <dbReference type="ARBA" id="ARBA00004651"/>
    </source>
</evidence>
<dbReference type="CDD" id="cd06225">
    <property type="entry name" value="HAMP"/>
    <property type="match status" value="1"/>
</dbReference>
<dbReference type="EMBL" id="DYUZ01000017">
    <property type="protein sequence ID" value="HJG37102.1"/>
    <property type="molecule type" value="Genomic_DNA"/>
</dbReference>
<evidence type="ECO:0000256" key="8">
    <source>
        <dbReference type="ARBA" id="ARBA00022741"/>
    </source>
</evidence>
<dbReference type="InterPro" id="IPR036097">
    <property type="entry name" value="HisK_dim/P_sf"/>
</dbReference>
<dbReference type="InterPro" id="IPR005467">
    <property type="entry name" value="His_kinase_dom"/>
</dbReference>
<dbReference type="CDD" id="cd00075">
    <property type="entry name" value="HATPase"/>
    <property type="match status" value="1"/>
</dbReference>
<organism evidence="16 17">
    <name type="scientific">Enorma phocaeensis</name>
    <dbReference type="NCBI Taxonomy" id="1871019"/>
    <lineage>
        <taxon>Bacteria</taxon>
        <taxon>Bacillati</taxon>
        <taxon>Actinomycetota</taxon>
        <taxon>Coriobacteriia</taxon>
        <taxon>Coriobacteriales</taxon>
        <taxon>Coriobacteriaceae</taxon>
        <taxon>Enorma</taxon>
    </lineage>
</organism>
<reference evidence="16" key="1">
    <citation type="journal article" date="2021" name="PeerJ">
        <title>Extensive microbial diversity within the chicken gut microbiome revealed by metagenomics and culture.</title>
        <authorList>
            <person name="Gilroy R."/>
            <person name="Ravi A."/>
            <person name="Getino M."/>
            <person name="Pursley I."/>
            <person name="Horton D.L."/>
            <person name="Alikhan N.F."/>
            <person name="Baker D."/>
            <person name="Gharbi K."/>
            <person name="Hall N."/>
            <person name="Watson M."/>
            <person name="Adriaenssens E.M."/>
            <person name="Foster-Nyarko E."/>
            <person name="Jarju S."/>
            <person name="Secka A."/>
            <person name="Antonio M."/>
            <person name="Oren A."/>
            <person name="Chaudhuri R.R."/>
            <person name="La Ragione R."/>
            <person name="Hildebrand F."/>
            <person name="Pallen M.J."/>
        </authorList>
    </citation>
    <scope>NUCLEOTIDE SEQUENCE</scope>
    <source>
        <strain evidence="16">ChiHjej13B12-9602</strain>
    </source>
</reference>
<reference evidence="16" key="2">
    <citation type="submission" date="2021-09" db="EMBL/GenBank/DDBJ databases">
        <authorList>
            <person name="Gilroy R."/>
        </authorList>
    </citation>
    <scope>NUCLEOTIDE SEQUENCE</scope>
    <source>
        <strain evidence="16">ChiHjej13B12-9602</strain>
    </source>
</reference>
<feature type="domain" description="HAMP" evidence="15">
    <location>
        <begin position="246"/>
        <end position="298"/>
    </location>
</feature>
<keyword evidence="13" id="KW-0472">Membrane</keyword>
<dbReference type="InterPro" id="IPR036890">
    <property type="entry name" value="HATPase_C_sf"/>
</dbReference>
<feature type="transmembrane region" description="Helical" evidence="13">
    <location>
        <begin position="24"/>
        <end position="47"/>
    </location>
</feature>
<dbReference type="SMART" id="SM00388">
    <property type="entry name" value="HisKA"/>
    <property type="match status" value="1"/>
</dbReference>
<proteinExistence type="predicted"/>
<dbReference type="InterPro" id="IPR003594">
    <property type="entry name" value="HATPase_dom"/>
</dbReference>
<dbReference type="GO" id="GO:0005886">
    <property type="term" value="C:plasma membrane"/>
    <property type="evidence" value="ECO:0007669"/>
    <property type="project" value="UniProtKB-SubCell"/>
</dbReference>
<dbReference type="CDD" id="cd00082">
    <property type="entry name" value="HisKA"/>
    <property type="match status" value="1"/>
</dbReference>
<evidence type="ECO:0000256" key="4">
    <source>
        <dbReference type="ARBA" id="ARBA00022475"/>
    </source>
</evidence>
<evidence type="ECO:0000256" key="10">
    <source>
        <dbReference type="ARBA" id="ARBA00022840"/>
    </source>
</evidence>
<feature type="domain" description="Histidine kinase" evidence="14">
    <location>
        <begin position="313"/>
        <end position="585"/>
    </location>
</feature>
<dbReference type="Proteomes" id="UP000753256">
    <property type="component" value="Unassembled WGS sequence"/>
</dbReference>
<protein>
    <recommendedName>
        <fullName evidence="3">histidine kinase</fullName>
        <ecNumber evidence="3">2.7.13.3</ecNumber>
    </recommendedName>
</protein>
<dbReference type="SMART" id="SM00387">
    <property type="entry name" value="HATPase_c"/>
    <property type="match status" value="1"/>
</dbReference>
<keyword evidence="6" id="KW-0808">Transferase</keyword>
<feature type="transmembrane region" description="Helical" evidence="13">
    <location>
        <begin position="217"/>
        <end position="240"/>
    </location>
</feature>
<dbReference type="SUPFAM" id="SSF47384">
    <property type="entry name" value="Homodimeric domain of signal transducing histidine kinase"/>
    <property type="match status" value="1"/>
</dbReference>
<evidence type="ECO:0000256" key="3">
    <source>
        <dbReference type="ARBA" id="ARBA00012438"/>
    </source>
</evidence>
<evidence type="ECO:0000256" key="5">
    <source>
        <dbReference type="ARBA" id="ARBA00022553"/>
    </source>
</evidence>
<name>A0A921IW24_9ACTN</name>
<evidence type="ECO:0000256" key="13">
    <source>
        <dbReference type="SAM" id="Phobius"/>
    </source>
</evidence>
<dbReference type="PANTHER" id="PTHR44936">
    <property type="entry name" value="SENSOR PROTEIN CREC"/>
    <property type="match status" value="1"/>
</dbReference>
<keyword evidence="10" id="KW-0067">ATP-binding</keyword>
<keyword evidence="11 13" id="KW-1133">Transmembrane helix</keyword>
<dbReference type="InterPro" id="IPR050980">
    <property type="entry name" value="2C_sensor_his_kinase"/>
</dbReference>
<accession>A0A921IW24</accession>
<dbReference type="InterPro" id="IPR004358">
    <property type="entry name" value="Sig_transdc_His_kin-like_C"/>
</dbReference>
<dbReference type="SUPFAM" id="SSF158472">
    <property type="entry name" value="HAMP domain-like"/>
    <property type="match status" value="1"/>
</dbReference>
<dbReference type="PROSITE" id="PS50885">
    <property type="entry name" value="HAMP"/>
    <property type="match status" value="1"/>
</dbReference>
<dbReference type="InterPro" id="IPR003660">
    <property type="entry name" value="HAMP_dom"/>
</dbReference>
<evidence type="ECO:0000256" key="7">
    <source>
        <dbReference type="ARBA" id="ARBA00022692"/>
    </source>
</evidence>
<dbReference type="Pfam" id="PF02518">
    <property type="entry name" value="HATPase_c"/>
    <property type="match status" value="1"/>
</dbReference>
<comment type="subcellular location">
    <subcellularLocation>
        <location evidence="2">Cell membrane</location>
        <topology evidence="2">Multi-pass membrane protein</topology>
    </subcellularLocation>
</comment>
<dbReference type="SMART" id="SM00304">
    <property type="entry name" value="HAMP"/>
    <property type="match status" value="1"/>
</dbReference>
<keyword evidence="7 13" id="KW-0812">Transmembrane</keyword>
<dbReference type="PRINTS" id="PR00344">
    <property type="entry name" value="BCTRLSENSOR"/>
</dbReference>
<dbReference type="PANTHER" id="PTHR44936:SF10">
    <property type="entry name" value="SENSOR PROTEIN RSTB"/>
    <property type="match status" value="1"/>
</dbReference>
<sequence>MARRLRVRDRVTSWFRNPSIMRAFFGYAVVWAIAATTATVLGISVLMELYYAHTEEQRAEHVEVNAGPYIYDAASGELVPATPVYLNDTYDQVVFVSFAAAQENYSASAMVGDGWNYDSQVVDATMELLRNDPVYRIRDWGGNYTEQDYIEADGRPYDPEISIAVDDLPAYDECERAERAQVANVLDDTELGEGVMTSNVAYYVFLEESAYMGPVDWALRLAAAFVVPIAAYGGGAVLLFRRFYRRYISGPLAELASSANRIARQDLDFEIAPVRGRELGRLSEVLERMRASLLDAQRELWRTAEERRRLNAAFAHDLRTPITVLRGAVEMARMRLRREGLDARGAACSEDGECSGIAGPRDVDASAGVDAAKRASALLDTLAAQVDRLEAYAVSMSRVGRVEDRVPHRSAYQSGYIAELLEEYARAYADSRTADVVLSFQACCEAAELVYLDLQMVEEVFGNVLANAFGHAREQVAVALSMQPAGGVLADALDVSGSGGHRQDVVERGRMPMLVLTVSDDGPGFSREALERGCDPYYGERKSAEHFGLGLHIARTLARRHGGDISLENREEGGARVVASFAVVQDSSESPA</sequence>
<keyword evidence="12" id="KW-0902">Two-component regulatory system</keyword>
<dbReference type="GO" id="GO:0000155">
    <property type="term" value="F:phosphorelay sensor kinase activity"/>
    <property type="evidence" value="ECO:0007669"/>
    <property type="project" value="InterPro"/>
</dbReference>
<keyword evidence="8" id="KW-0547">Nucleotide-binding</keyword>
<keyword evidence="9 16" id="KW-0418">Kinase</keyword>
<dbReference type="GO" id="GO:0005524">
    <property type="term" value="F:ATP binding"/>
    <property type="evidence" value="ECO:0007669"/>
    <property type="project" value="UniProtKB-KW"/>
</dbReference>
<keyword evidence="5" id="KW-0597">Phosphoprotein</keyword>
<gene>
    <name evidence="16" type="ORF">K8V70_04470</name>
</gene>
<evidence type="ECO:0000256" key="9">
    <source>
        <dbReference type="ARBA" id="ARBA00022777"/>
    </source>
</evidence>
<keyword evidence="4" id="KW-1003">Cell membrane</keyword>
<evidence type="ECO:0000256" key="6">
    <source>
        <dbReference type="ARBA" id="ARBA00022679"/>
    </source>
</evidence>
<dbReference type="InterPro" id="IPR003661">
    <property type="entry name" value="HisK_dim/P_dom"/>
</dbReference>
<evidence type="ECO:0000256" key="1">
    <source>
        <dbReference type="ARBA" id="ARBA00000085"/>
    </source>
</evidence>
<evidence type="ECO:0000259" key="14">
    <source>
        <dbReference type="PROSITE" id="PS50109"/>
    </source>
</evidence>
<comment type="catalytic activity">
    <reaction evidence="1">
        <text>ATP + protein L-histidine = ADP + protein N-phospho-L-histidine.</text>
        <dbReference type="EC" id="2.7.13.3"/>
    </reaction>
</comment>
<dbReference type="EC" id="2.7.13.3" evidence="3"/>
<evidence type="ECO:0000313" key="17">
    <source>
        <dbReference type="Proteomes" id="UP000753256"/>
    </source>
</evidence>
<evidence type="ECO:0000259" key="15">
    <source>
        <dbReference type="PROSITE" id="PS50885"/>
    </source>
</evidence>
<dbReference type="SUPFAM" id="SSF55874">
    <property type="entry name" value="ATPase domain of HSP90 chaperone/DNA topoisomerase II/histidine kinase"/>
    <property type="match status" value="1"/>
</dbReference>
<evidence type="ECO:0000313" key="16">
    <source>
        <dbReference type="EMBL" id="HJG37102.1"/>
    </source>
</evidence>
<dbReference type="Gene3D" id="1.10.287.130">
    <property type="match status" value="1"/>
</dbReference>